<evidence type="ECO:0000313" key="3">
    <source>
        <dbReference type="Proteomes" id="UP000566819"/>
    </source>
</evidence>
<evidence type="ECO:0000256" key="1">
    <source>
        <dbReference type="SAM" id="MobiDB-lite"/>
    </source>
</evidence>
<evidence type="ECO:0000313" key="2">
    <source>
        <dbReference type="EMBL" id="KAF4625730.1"/>
    </source>
</evidence>
<proteinExistence type="predicted"/>
<keyword evidence="3" id="KW-1185">Reference proteome</keyword>
<protein>
    <submittedName>
        <fullName evidence="2">Uncharacterized protein</fullName>
    </submittedName>
</protein>
<feature type="compositionally biased region" description="Polar residues" evidence="1">
    <location>
        <begin position="7"/>
        <end position="20"/>
    </location>
</feature>
<dbReference type="InterPro" id="IPR038883">
    <property type="entry name" value="AN11006-like"/>
</dbReference>
<dbReference type="Proteomes" id="UP000566819">
    <property type="component" value="Unassembled WGS sequence"/>
</dbReference>
<reference evidence="2 3" key="1">
    <citation type="submission" date="2020-03" db="EMBL/GenBank/DDBJ databases">
        <title>Draft Genome Sequence of Cudoniella acicularis.</title>
        <authorList>
            <person name="Buettner E."/>
            <person name="Kellner H."/>
        </authorList>
    </citation>
    <scope>NUCLEOTIDE SEQUENCE [LARGE SCALE GENOMIC DNA]</scope>
    <source>
        <strain evidence="2 3">DSM 108380</strain>
    </source>
</reference>
<gene>
    <name evidence="2" type="ORF">G7Y89_g12437</name>
</gene>
<accession>A0A8H4R937</accession>
<organism evidence="2 3">
    <name type="scientific">Cudoniella acicularis</name>
    <dbReference type="NCBI Taxonomy" id="354080"/>
    <lineage>
        <taxon>Eukaryota</taxon>
        <taxon>Fungi</taxon>
        <taxon>Dikarya</taxon>
        <taxon>Ascomycota</taxon>
        <taxon>Pezizomycotina</taxon>
        <taxon>Leotiomycetes</taxon>
        <taxon>Helotiales</taxon>
        <taxon>Tricladiaceae</taxon>
        <taxon>Cudoniella</taxon>
    </lineage>
</organism>
<dbReference type="AlphaFoldDB" id="A0A8H4R937"/>
<dbReference type="PANTHER" id="PTHR42085:SF2">
    <property type="entry name" value="F-BOX DOMAIN-CONTAINING PROTEIN"/>
    <property type="match status" value="1"/>
</dbReference>
<sequence length="663" mass="75956">MDEHRLSQQQAGDVLDSNSENQDQQMILLNILRDQAENKPSNYMCQDMSESEVEAMNTQEAMTSEEREDKILKLCSTLSGAEELLHESLMKLTKAWRDPDTTNSNGNRVKDTNCGIIARALREGDDKCHFLNTIPLEVRNMIYELLLYKKILSTRAVLIHNKTDKQACGIKYELSPALLSTCRQINDEASQFLYGGNTFIARLKDASCDTPIMRYRGIPSDLAGGRWKFHCPVDRFLKSKTFMRVKKWKVIVHVPDDTHHLTPAFVYFCRAWHSNTPRSLKICLMPVSGAFEMQFPRRFRAPLAKWTSGFWVEPVEAISASLTPLSIVRDVSKVSIGADPCGKQYDGINHPNVHKYMRLGTLSQERLEHYKSIIQGSSPANLTFKMHEKLVSYAQAFERHVAFKAAMDPPFHEIYLLHIALTFENLKRQSSNPFIKNGHPVEVALIQASRSTLNDSEEEFLEARTAVLEYLEPQYQRIVAAASAAADYVKGQKKKKGILDPAAEEPDQYEYLYLEEKTDITKVAAEGLLVLEAYAKAFERDMVLEIKRDLRAIRHDLDLFYSTQQIEVSLRQLDRLLAEMNSLRGSPSCGYRAREFFQHFKLAMDGLDDQYLAIRKARKELFVFDSLETGVDIKDIELDITLEPWRCDDKVDWTVREPVSYPD</sequence>
<feature type="region of interest" description="Disordered" evidence="1">
    <location>
        <begin position="1"/>
        <end position="20"/>
    </location>
</feature>
<dbReference type="PANTHER" id="PTHR42085">
    <property type="entry name" value="F-BOX DOMAIN-CONTAINING PROTEIN"/>
    <property type="match status" value="1"/>
</dbReference>
<name>A0A8H4R937_9HELO</name>
<comment type="caution">
    <text evidence="2">The sequence shown here is derived from an EMBL/GenBank/DDBJ whole genome shotgun (WGS) entry which is preliminary data.</text>
</comment>
<dbReference type="OrthoDB" id="62952at2759"/>
<dbReference type="EMBL" id="JAAMPI010001308">
    <property type="protein sequence ID" value="KAF4625730.1"/>
    <property type="molecule type" value="Genomic_DNA"/>
</dbReference>